<evidence type="ECO:0000313" key="3">
    <source>
        <dbReference type="Proteomes" id="UP000198855"/>
    </source>
</evidence>
<organism evidence="2 3">
    <name type="scientific">Paenibacillus catalpae</name>
    <dbReference type="NCBI Taxonomy" id="1045775"/>
    <lineage>
        <taxon>Bacteria</taxon>
        <taxon>Bacillati</taxon>
        <taxon>Bacillota</taxon>
        <taxon>Bacilli</taxon>
        <taxon>Bacillales</taxon>
        <taxon>Paenibacillaceae</taxon>
        <taxon>Paenibacillus</taxon>
    </lineage>
</organism>
<sequence length="220" mass="24489">MNRIPFSGMGFMLFMLFAASILILGGCGSASHSDNSQTYTYKQTPDPNPPHAAPPSPIIQRPYAASSTATAETIAKQKKKVQALYKLAKRGKMEGVKYPVHTTVIDKVEKDWGKPDKTVWSGKGNYWTYKSRKVIFGFNKGSQIFEVRSSDPELQKLTRKSIEQALGKPDSPSYDDNNLYYSYSVSETFQIKFAISKKKDMVNYVSVYAPKDAVNNMAGG</sequence>
<accession>A0A1I2BUB6</accession>
<feature type="compositionally biased region" description="Pro residues" evidence="1">
    <location>
        <begin position="46"/>
        <end position="57"/>
    </location>
</feature>
<reference evidence="3" key="1">
    <citation type="submission" date="2016-10" db="EMBL/GenBank/DDBJ databases">
        <authorList>
            <person name="Varghese N."/>
            <person name="Submissions S."/>
        </authorList>
    </citation>
    <scope>NUCLEOTIDE SEQUENCE [LARGE SCALE GENOMIC DNA]</scope>
    <source>
        <strain evidence="3">CGMCC 1.10784</strain>
    </source>
</reference>
<dbReference type="STRING" id="1045775.SAMN05216378_3644"/>
<dbReference type="PROSITE" id="PS51257">
    <property type="entry name" value="PROKAR_LIPOPROTEIN"/>
    <property type="match status" value="1"/>
</dbReference>
<dbReference type="AlphaFoldDB" id="A0A1I2BUB6"/>
<proteinExistence type="predicted"/>
<name>A0A1I2BUB6_9BACL</name>
<dbReference type="OrthoDB" id="9790935at2"/>
<gene>
    <name evidence="2" type="ORF">SAMN05216378_3644</name>
</gene>
<evidence type="ECO:0008006" key="4">
    <source>
        <dbReference type="Google" id="ProtNLM"/>
    </source>
</evidence>
<protein>
    <recommendedName>
        <fullName evidence="4">DUF4309 domain-containing protein</fullName>
    </recommendedName>
</protein>
<dbReference type="RefSeq" id="WP_091187610.1">
    <property type="nucleotide sequence ID" value="NZ_FOMT01000003.1"/>
</dbReference>
<dbReference type="EMBL" id="FOMT01000003">
    <property type="protein sequence ID" value="SFE58973.1"/>
    <property type="molecule type" value="Genomic_DNA"/>
</dbReference>
<keyword evidence="3" id="KW-1185">Reference proteome</keyword>
<evidence type="ECO:0000313" key="2">
    <source>
        <dbReference type="EMBL" id="SFE58973.1"/>
    </source>
</evidence>
<evidence type="ECO:0000256" key="1">
    <source>
        <dbReference type="SAM" id="MobiDB-lite"/>
    </source>
</evidence>
<dbReference type="Proteomes" id="UP000198855">
    <property type="component" value="Unassembled WGS sequence"/>
</dbReference>
<feature type="region of interest" description="Disordered" evidence="1">
    <location>
        <begin position="35"/>
        <end position="58"/>
    </location>
</feature>
<dbReference type="InterPro" id="IPR025453">
    <property type="entry name" value="DUF4309"/>
</dbReference>
<dbReference type="Pfam" id="PF14172">
    <property type="entry name" value="DUF4309"/>
    <property type="match status" value="1"/>
</dbReference>